<reference evidence="14" key="2">
    <citation type="submission" date="2019-06" db="EMBL/GenBank/DDBJ databases">
        <title>Co-occurence of chitin degradation, pigmentation and bioactivity in marine Pseudoalteromonas.</title>
        <authorList>
            <person name="Sonnenschein E.C."/>
            <person name="Bech P.K."/>
        </authorList>
    </citation>
    <scope>NUCLEOTIDE SEQUENCE [LARGE SCALE GENOMIC DNA]</scope>
    <source>
        <strain evidence="14">S2676</strain>
    </source>
</reference>
<comment type="subcellular location">
    <subcellularLocation>
        <location evidence="1">Cytoplasm</location>
    </subcellularLocation>
</comment>
<evidence type="ECO:0000256" key="5">
    <source>
        <dbReference type="ARBA" id="ARBA00022490"/>
    </source>
</evidence>
<dbReference type="SUPFAM" id="SSF54637">
    <property type="entry name" value="Thioesterase/thiol ester dehydrase-isomerase"/>
    <property type="match status" value="1"/>
</dbReference>
<gene>
    <name evidence="13" type="ORF">CWB99_05600</name>
</gene>
<accession>A0A5S3WRJ5</accession>
<dbReference type="Pfam" id="PF07977">
    <property type="entry name" value="FabA"/>
    <property type="match status" value="1"/>
</dbReference>
<dbReference type="PANTHER" id="PTHR30272:SF1">
    <property type="entry name" value="3-HYDROXYACYL-[ACYL-CARRIER-PROTEIN] DEHYDRATASE"/>
    <property type="match status" value="1"/>
</dbReference>
<evidence type="ECO:0000313" key="13">
    <source>
        <dbReference type="EMBL" id="TMP30809.1"/>
    </source>
</evidence>
<evidence type="ECO:0000256" key="7">
    <source>
        <dbReference type="ARBA" id="ARBA00022556"/>
    </source>
</evidence>
<dbReference type="InterPro" id="IPR013114">
    <property type="entry name" value="FabA_FabZ"/>
</dbReference>
<evidence type="ECO:0000256" key="10">
    <source>
        <dbReference type="ARBA" id="ARBA00025049"/>
    </source>
</evidence>
<dbReference type="PANTHER" id="PTHR30272">
    <property type="entry name" value="3-HYDROXYACYL-[ACYL-CARRIER-PROTEIN] DEHYDRATASE"/>
    <property type="match status" value="1"/>
</dbReference>
<dbReference type="GO" id="GO:0016020">
    <property type="term" value="C:membrane"/>
    <property type="evidence" value="ECO:0007669"/>
    <property type="project" value="GOC"/>
</dbReference>
<dbReference type="RefSeq" id="WP_138550968.1">
    <property type="nucleotide sequence ID" value="NZ_PNCH01000016.1"/>
</dbReference>
<evidence type="ECO:0000256" key="6">
    <source>
        <dbReference type="ARBA" id="ARBA00022516"/>
    </source>
</evidence>
<protein>
    <recommendedName>
        <fullName evidence="4">3-hydroxyacyl-[acyl-carrier-protein] dehydratase FabZ</fullName>
        <ecNumber evidence="3">4.2.1.59</ecNumber>
    </recommendedName>
    <alternativeName>
        <fullName evidence="11">(3R)-hydroxymyristoyl-[acyl-carrier-protein] dehydratase</fullName>
    </alternativeName>
    <alternativeName>
        <fullName evidence="12">Beta-hydroxyacyl-ACP dehydratase</fullName>
    </alternativeName>
</protein>
<name>A0A5S3WRJ5_9GAMM</name>
<reference evidence="13 14" key="1">
    <citation type="submission" date="2018-01" db="EMBL/GenBank/DDBJ databases">
        <authorList>
            <person name="Paulsen S."/>
            <person name="Gram L.K."/>
        </authorList>
    </citation>
    <scope>NUCLEOTIDE SEQUENCE [LARGE SCALE GENOMIC DNA]</scope>
    <source>
        <strain evidence="13 14">S2676</strain>
    </source>
</reference>
<sequence length="148" mass="16433">MSNTELTDNLSTLSERLPHRAPFKFADRIVRLESGEYIEGHKFISHNEPSLQGHFPDQPIFPGVLIIETMAQISGLCFSEYSAGMLSSIDKAKFLRPVVPGDILVIKSQLLTRLEDMALFQAIAYVGDEEVARAKVSIHFSQPVSSEA</sequence>
<dbReference type="EMBL" id="PNCI01000010">
    <property type="protein sequence ID" value="TMP30809.1"/>
    <property type="molecule type" value="Genomic_DNA"/>
</dbReference>
<dbReference type="GO" id="GO:0005737">
    <property type="term" value="C:cytoplasm"/>
    <property type="evidence" value="ECO:0007669"/>
    <property type="project" value="UniProtKB-SubCell"/>
</dbReference>
<dbReference type="CDD" id="cd01288">
    <property type="entry name" value="FabZ"/>
    <property type="match status" value="1"/>
</dbReference>
<evidence type="ECO:0000256" key="4">
    <source>
        <dbReference type="ARBA" id="ARBA00017176"/>
    </source>
</evidence>
<comment type="similarity">
    <text evidence="2">Belongs to the thioester dehydratase family. FabZ subfamily.</text>
</comment>
<dbReference type="OrthoDB" id="9812842at2"/>
<dbReference type="NCBIfam" id="NF000582">
    <property type="entry name" value="PRK00006.1"/>
    <property type="match status" value="1"/>
</dbReference>
<evidence type="ECO:0000313" key="14">
    <source>
        <dbReference type="Proteomes" id="UP000310249"/>
    </source>
</evidence>
<comment type="caution">
    <text evidence="13">The sequence shown here is derived from an EMBL/GenBank/DDBJ whole genome shotgun (WGS) entry which is preliminary data.</text>
</comment>
<keyword evidence="6" id="KW-0444">Lipid biosynthesis</keyword>
<keyword evidence="5" id="KW-0963">Cytoplasm</keyword>
<dbReference type="EC" id="4.2.1.59" evidence="3"/>
<dbReference type="GO" id="GO:0009245">
    <property type="term" value="P:lipid A biosynthetic process"/>
    <property type="evidence" value="ECO:0007669"/>
    <property type="project" value="UniProtKB-KW"/>
</dbReference>
<evidence type="ECO:0000256" key="1">
    <source>
        <dbReference type="ARBA" id="ARBA00004496"/>
    </source>
</evidence>
<keyword evidence="9" id="KW-0456">Lyase</keyword>
<dbReference type="FunFam" id="3.10.129.10:FF:000001">
    <property type="entry name" value="3-hydroxyacyl-[acyl-carrier-protein] dehydratase FabZ"/>
    <property type="match status" value="1"/>
</dbReference>
<comment type="function">
    <text evidence="10">Involved in unsaturated fatty acids biosynthesis. Catalyzes the dehydration of short chain beta-hydroxyacyl-ACPs and long chain saturated and unsaturated beta-hydroxyacyl-ACPs.</text>
</comment>
<dbReference type="AlphaFoldDB" id="A0A5S3WRJ5"/>
<evidence type="ECO:0000256" key="2">
    <source>
        <dbReference type="ARBA" id="ARBA00009174"/>
    </source>
</evidence>
<proteinExistence type="inferred from homology"/>
<keyword evidence="8" id="KW-0443">Lipid metabolism</keyword>
<evidence type="ECO:0000256" key="11">
    <source>
        <dbReference type="ARBA" id="ARBA00029890"/>
    </source>
</evidence>
<dbReference type="GO" id="GO:0019171">
    <property type="term" value="F:(3R)-hydroxyacyl-[acyl-carrier-protein] dehydratase activity"/>
    <property type="evidence" value="ECO:0007669"/>
    <property type="project" value="UniProtKB-EC"/>
</dbReference>
<dbReference type="Proteomes" id="UP000310249">
    <property type="component" value="Unassembled WGS sequence"/>
</dbReference>
<keyword evidence="7" id="KW-0441">Lipid A biosynthesis</keyword>
<dbReference type="Gene3D" id="3.10.129.10">
    <property type="entry name" value="Hotdog Thioesterase"/>
    <property type="match status" value="1"/>
</dbReference>
<evidence type="ECO:0000256" key="8">
    <source>
        <dbReference type="ARBA" id="ARBA00023098"/>
    </source>
</evidence>
<evidence type="ECO:0000256" key="9">
    <source>
        <dbReference type="ARBA" id="ARBA00023239"/>
    </source>
</evidence>
<evidence type="ECO:0000256" key="12">
    <source>
        <dbReference type="ARBA" id="ARBA00032213"/>
    </source>
</evidence>
<evidence type="ECO:0000256" key="3">
    <source>
        <dbReference type="ARBA" id="ARBA00013167"/>
    </source>
</evidence>
<dbReference type="InterPro" id="IPR029069">
    <property type="entry name" value="HotDog_dom_sf"/>
</dbReference>
<organism evidence="13 14">
    <name type="scientific">Pseudoalteromonas rubra</name>
    <dbReference type="NCBI Taxonomy" id="43658"/>
    <lineage>
        <taxon>Bacteria</taxon>
        <taxon>Pseudomonadati</taxon>
        <taxon>Pseudomonadota</taxon>
        <taxon>Gammaproteobacteria</taxon>
        <taxon>Alteromonadales</taxon>
        <taxon>Pseudoalteromonadaceae</taxon>
        <taxon>Pseudoalteromonas</taxon>
    </lineage>
</organism>